<feature type="chain" id="PRO_5017816574" evidence="1">
    <location>
        <begin position="24"/>
        <end position="216"/>
    </location>
</feature>
<protein>
    <submittedName>
        <fullName evidence="2">Uncharacterized protein</fullName>
    </submittedName>
</protein>
<gene>
    <name evidence="2" type="ORF">C7448_10949</name>
</gene>
<sequence>MSKKLINISVFIPLLFGTLTLNAQGFSNIPKTELIKLMVDSFENQICSYYSINPDEAFKAYPKYIKDIASNKKTFNTITTEDELELLKISKTELINYIWITNKDKRERSDFNQGVNTDHSKDDEATKEYYASLKSTDHILSINYFDEYSEFLLNKSKNQDLKDLVITFRLVTDSSSMLTASSISHLKENSFKEHSLRTFIAFELYYAILNTLNKNE</sequence>
<name>A0A3E0HH25_9FLAO</name>
<keyword evidence="1" id="KW-0732">Signal</keyword>
<evidence type="ECO:0000256" key="1">
    <source>
        <dbReference type="SAM" id="SignalP"/>
    </source>
</evidence>
<dbReference type="AlphaFoldDB" id="A0A3E0HH25"/>
<evidence type="ECO:0000313" key="3">
    <source>
        <dbReference type="Proteomes" id="UP000256884"/>
    </source>
</evidence>
<feature type="signal peptide" evidence="1">
    <location>
        <begin position="1"/>
        <end position="23"/>
    </location>
</feature>
<dbReference type="OrthoDB" id="1188098at2"/>
<comment type="caution">
    <text evidence="2">The sequence shown here is derived from an EMBL/GenBank/DDBJ whole genome shotgun (WGS) entry which is preliminary data.</text>
</comment>
<dbReference type="EMBL" id="QUNS01000009">
    <property type="protein sequence ID" value="REH45799.1"/>
    <property type="molecule type" value="Genomic_DNA"/>
</dbReference>
<dbReference type="RefSeq" id="WP_115901990.1">
    <property type="nucleotide sequence ID" value="NZ_QUNS01000009.1"/>
</dbReference>
<organism evidence="2 3">
    <name type="scientific">Tenacibaculum gallaicum</name>
    <dbReference type="NCBI Taxonomy" id="561505"/>
    <lineage>
        <taxon>Bacteria</taxon>
        <taxon>Pseudomonadati</taxon>
        <taxon>Bacteroidota</taxon>
        <taxon>Flavobacteriia</taxon>
        <taxon>Flavobacteriales</taxon>
        <taxon>Flavobacteriaceae</taxon>
        <taxon>Tenacibaculum</taxon>
    </lineage>
</organism>
<evidence type="ECO:0000313" key="2">
    <source>
        <dbReference type="EMBL" id="REH45799.1"/>
    </source>
</evidence>
<dbReference type="Proteomes" id="UP000256884">
    <property type="component" value="Unassembled WGS sequence"/>
</dbReference>
<proteinExistence type="predicted"/>
<accession>A0A3E0HH25</accession>
<reference evidence="2 3" key="1">
    <citation type="submission" date="2018-08" db="EMBL/GenBank/DDBJ databases">
        <title>Genomic Encyclopedia of Type Strains, Phase IV (KMG-IV): sequencing the most valuable type-strain genomes for metagenomic binning, comparative biology and taxonomic classification.</title>
        <authorList>
            <person name="Goeker M."/>
        </authorList>
    </citation>
    <scope>NUCLEOTIDE SEQUENCE [LARGE SCALE GENOMIC DNA]</scope>
    <source>
        <strain evidence="2 3">DSM 18841</strain>
    </source>
</reference>
<keyword evidence="3" id="KW-1185">Reference proteome</keyword>